<sequence length="109" mass="11491">MLKTAMLSLAAAFGLGMSAFATAQALQPSRYAPHLAPAPAAPSRPANQRHQVIKPGDRDCIRDTGSLIPAKPGQCLQGAFGRSYSAKELRDTGQPKVGDALRMLDPAIH</sequence>
<dbReference type="Proteomes" id="UP001556170">
    <property type="component" value="Unassembled WGS sequence"/>
</dbReference>
<gene>
    <name evidence="2" type="ORF">ABQJ56_07375</name>
</gene>
<dbReference type="RefSeq" id="WP_367844357.1">
    <property type="nucleotide sequence ID" value="NZ_JBFOHL010000005.1"/>
</dbReference>
<accession>A0ABV3QN65</accession>
<evidence type="ECO:0000256" key="1">
    <source>
        <dbReference type="SAM" id="SignalP"/>
    </source>
</evidence>
<dbReference type="EMBL" id="JBFOHL010000005">
    <property type="protein sequence ID" value="MEW9624048.1"/>
    <property type="molecule type" value="Genomic_DNA"/>
</dbReference>
<comment type="caution">
    <text evidence="2">The sequence shown here is derived from an EMBL/GenBank/DDBJ whole genome shotgun (WGS) entry which is preliminary data.</text>
</comment>
<feature type="signal peptide" evidence="1">
    <location>
        <begin position="1"/>
        <end position="23"/>
    </location>
</feature>
<keyword evidence="3" id="KW-1185">Reference proteome</keyword>
<name>A0ABV3QN65_9GAMM</name>
<keyword evidence="1" id="KW-0732">Signal</keyword>
<proteinExistence type="predicted"/>
<evidence type="ECO:0000313" key="3">
    <source>
        <dbReference type="Proteomes" id="UP001556170"/>
    </source>
</evidence>
<organism evidence="2 3">
    <name type="scientific">Rhodanobacter geophilus</name>
    <dbReference type="NCBI Taxonomy" id="3162488"/>
    <lineage>
        <taxon>Bacteria</taxon>
        <taxon>Pseudomonadati</taxon>
        <taxon>Pseudomonadota</taxon>
        <taxon>Gammaproteobacteria</taxon>
        <taxon>Lysobacterales</taxon>
        <taxon>Rhodanobacteraceae</taxon>
        <taxon>Rhodanobacter</taxon>
    </lineage>
</organism>
<evidence type="ECO:0000313" key="2">
    <source>
        <dbReference type="EMBL" id="MEW9624048.1"/>
    </source>
</evidence>
<reference evidence="2 3" key="1">
    <citation type="submission" date="2024-06" db="EMBL/GenBank/DDBJ databases">
        <authorList>
            <person name="Woo H."/>
        </authorList>
    </citation>
    <scope>NUCLEOTIDE SEQUENCE [LARGE SCALE GENOMIC DNA]</scope>
    <source>
        <strain evidence="2 3">S2-g</strain>
    </source>
</reference>
<feature type="chain" id="PRO_5047262211" evidence="1">
    <location>
        <begin position="24"/>
        <end position="109"/>
    </location>
</feature>
<protein>
    <submittedName>
        <fullName evidence="2">Uncharacterized protein</fullName>
    </submittedName>
</protein>